<comment type="caution">
    <text evidence="3">The sequence shown here is derived from an EMBL/GenBank/DDBJ whole genome shotgun (WGS) entry which is preliminary data.</text>
</comment>
<dbReference type="PANTHER" id="PTHR23150">
    <property type="entry name" value="SULFATASE MODIFYING FACTOR 1, 2"/>
    <property type="match status" value="1"/>
</dbReference>
<accession>A0A6A4XGV2</accession>
<dbReference type="GO" id="GO:0120147">
    <property type="term" value="F:formylglycine-generating oxidase activity"/>
    <property type="evidence" value="ECO:0007669"/>
    <property type="project" value="TreeGrafter"/>
</dbReference>
<protein>
    <recommendedName>
        <fullName evidence="2">Sulfatase-modifying factor enzyme-like domain-containing protein</fullName>
    </recommendedName>
</protein>
<evidence type="ECO:0000313" key="3">
    <source>
        <dbReference type="EMBL" id="KAF0682835.1"/>
    </source>
</evidence>
<dbReference type="SUPFAM" id="SSF56436">
    <property type="entry name" value="C-type lectin-like"/>
    <property type="match status" value="1"/>
</dbReference>
<dbReference type="InterPro" id="IPR042095">
    <property type="entry name" value="SUMF_sf"/>
</dbReference>
<evidence type="ECO:0000259" key="2">
    <source>
        <dbReference type="Pfam" id="PF03781"/>
    </source>
</evidence>
<feature type="compositionally biased region" description="Polar residues" evidence="1">
    <location>
        <begin position="515"/>
        <end position="531"/>
    </location>
</feature>
<feature type="non-terminal residue" evidence="3">
    <location>
        <position position="539"/>
    </location>
</feature>
<gene>
    <name evidence="3" type="ORF">As57867_024980</name>
</gene>
<evidence type="ECO:0000256" key="1">
    <source>
        <dbReference type="SAM" id="MobiDB-lite"/>
    </source>
</evidence>
<proteinExistence type="predicted"/>
<sequence length="539" mass="60663">MKAQSKASALHNRNLHIFFCALPLKPPPLMLSITAYPRRFITAKARTKMQLARAIAASTTLPGSRTHSTTAADLHKFAVAGKKHVHALAQQKIKPQEAISVTFQQADDSQGLYPEPHWYTTTPRTPYNDPSFPGLIDGTLHSIAMPNLHTCSRQDVLDYFDNTWALTDMLFSSFQHEDAFVQPPPHHLRHPMAFYYGHPTCFYVNKCRLAGLLDGPVDAYYEDLFQVGVDEMRWDDMSKNEKEWPLVDDVQAYRRTVYELIKGLILSHPDLEDGHGPITATSQSWALFMGMEHERIHLETSSVLMQEHAVDNFVKPALFPDVHPSAHGRLPAKTPVEGVDFPANRMIAVAGGDVRLGKPLDFPSYGWDNEYGAKTVSVGPFAASSQLVSNGEFWQFVKDSGYLAQTHWSTTGWAWRAFRNTKWPQFWRAAGPQGSHEYTLRTIFDEIPMQWDWPVQVNYHEAQAYCRWKNAKDGNAATEYYHVITEPMHQLLRDAGDRSESPTDDDAILRLSAGTTSATAHGRNTNLSHGSFSPVDAMA</sequence>
<dbReference type="InterPro" id="IPR005532">
    <property type="entry name" value="SUMF_dom"/>
</dbReference>
<dbReference type="AlphaFoldDB" id="A0A6A4XGV2"/>
<dbReference type="Pfam" id="PF03781">
    <property type="entry name" value="FGE-sulfatase"/>
    <property type="match status" value="1"/>
</dbReference>
<feature type="region of interest" description="Disordered" evidence="1">
    <location>
        <begin position="515"/>
        <end position="539"/>
    </location>
</feature>
<dbReference type="InterPro" id="IPR027577">
    <property type="entry name" value="OvoA_Nterm"/>
</dbReference>
<dbReference type="Gene3D" id="3.90.1580.10">
    <property type="entry name" value="paralog of FGE (formylglycine-generating enzyme)"/>
    <property type="match status" value="1"/>
</dbReference>
<dbReference type="InterPro" id="IPR016187">
    <property type="entry name" value="CTDL_fold"/>
</dbReference>
<dbReference type="EMBL" id="VJMH01007482">
    <property type="protein sequence ID" value="KAF0682835.1"/>
    <property type="molecule type" value="Genomic_DNA"/>
</dbReference>
<reference evidence="3" key="1">
    <citation type="submission" date="2019-06" db="EMBL/GenBank/DDBJ databases">
        <title>Genomics analysis of Aphanomyces spp. identifies a new class of oomycete effector associated with host adaptation.</title>
        <authorList>
            <person name="Gaulin E."/>
        </authorList>
    </citation>
    <scope>NUCLEOTIDE SEQUENCE</scope>
    <source>
        <strain evidence="3">CBS 578.67</strain>
    </source>
</reference>
<dbReference type="OrthoDB" id="659at2759"/>
<dbReference type="PANTHER" id="PTHR23150:SF26">
    <property type="entry name" value="GENERIC METHYLTRANSFERASE"/>
    <property type="match status" value="1"/>
</dbReference>
<feature type="domain" description="Sulfatase-modifying factor enzyme-like" evidence="2">
    <location>
        <begin position="344"/>
        <end position="471"/>
    </location>
</feature>
<dbReference type="NCBIfam" id="TIGR04344">
    <property type="entry name" value="ovoA_Nterm"/>
    <property type="match status" value="1"/>
</dbReference>
<organism evidence="3">
    <name type="scientific">Aphanomyces stellatus</name>
    <dbReference type="NCBI Taxonomy" id="120398"/>
    <lineage>
        <taxon>Eukaryota</taxon>
        <taxon>Sar</taxon>
        <taxon>Stramenopiles</taxon>
        <taxon>Oomycota</taxon>
        <taxon>Saprolegniomycetes</taxon>
        <taxon>Saprolegniales</taxon>
        <taxon>Verrucalvaceae</taxon>
        <taxon>Aphanomyces</taxon>
    </lineage>
</organism>
<dbReference type="InterPro" id="IPR051043">
    <property type="entry name" value="Sulfatase_Mod_Factor_Kinase"/>
</dbReference>
<name>A0A6A4XGV2_9STRA</name>